<name>A0A3A1WME8_9HYPH</name>
<accession>A0A3A1WME8</accession>
<dbReference type="RefSeq" id="WP_119541684.1">
    <property type="nucleotide sequence ID" value="NZ_QYRN01000017.1"/>
</dbReference>
<dbReference type="OrthoDB" id="7865570at2"/>
<evidence type="ECO:0000313" key="1">
    <source>
        <dbReference type="EMBL" id="RIX97179.1"/>
    </source>
</evidence>
<keyword evidence="2" id="KW-1185">Reference proteome</keyword>
<organism evidence="1 2">
    <name type="scientific">Aureimonas flava</name>
    <dbReference type="NCBI Taxonomy" id="2320271"/>
    <lineage>
        <taxon>Bacteria</taxon>
        <taxon>Pseudomonadati</taxon>
        <taxon>Pseudomonadota</taxon>
        <taxon>Alphaproteobacteria</taxon>
        <taxon>Hyphomicrobiales</taxon>
        <taxon>Aurantimonadaceae</taxon>
        <taxon>Aureimonas</taxon>
    </lineage>
</organism>
<dbReference type="EMBL" id="QYRN01000017">
    <property type="protein sequence ID" value="RIX97179.1"/>
    <property type="molecule type" value="Genomic_DNA"/>
</dbReference>
<proteinExistence type="predicted"/>
<reference evidence="2" key="1">
    <citation type="submission" date="2018-09" db="EMBL/GenBank/DDBJ databases">
        <authorList>
            <person name="Tuo L."/>
        </authorList>
    </citation>
    <scope>NUCLEOTIDE SEQUENCE [LARGE SCALE GENOMIC DNA]</scope>
    <source>
        <strain evidence="2">M2BS4Y-1</strain>
    </source>
</reference>
<dbReference type="Proteomes" id="UP000265750">
    <property type="component" value="Unassembled WGS sequence"/>
</dbReference>
<evidence type="ECO:0000313" key="2">
    <source>
        <dbReference type="Proteomes" id="UP000265750"/>
    </source>
</evidence>
<comment type="caution">
    <text evidence="1">The sequence shown here is derived from an EMBL/GenBank/DDBJ whole genome shotgun (WGS) entry which is preliminary data.</text>
</comment>
<gene>
    <name evidence="1" type="ORF">D3218_19150</name>
</gene>
<sequence>MGAGTPLHAHNRWGHVLPWYMPDGNWIGTRGVSDGACLVNVLARQAYVGRGDGFNVPFRNLEIATAAMRGDLTSVLRRVVLIGQKHLRAGFDQQSVGLGA</sequence>
<protein>
    <submittedName>
        <fullName evidence="1">Uncharacterized protein</fullName>
    </submittedName>
</protein>
<dbReference type="AlphaFoldDB" id="A0A3A1WME8"/>